<evidence type="ECO:0008006" key="6">
    <source>
        <dbReference type="Google" id="ProtNLM"/>
    </source>
</evidence>
<comment type="caution">
    <text evidence="4">The sequence shown here is derived from an EMBL/GenBank/DDBJ whole genome shotgun (WGS) entry which is preliminary data.</text>
</comment>
<feature type="chain" id="PRO_5018657756" description="ABC transmembrane type-1 domain-containing protein" evidence="3">
    <location>
        <begin position="23"/>
        <end position="184"/>
    </location>
</feature>
<feature type="signal peptide" evidence="3">
    <location>
        <begin position="1"/>
        <end position="22"/>
    </location>
</feature>
<evidence type="ECO:0000256" key="1">
    <source>
        <dbReference type="ARBA" id="ARBA00022729"/>
    </source>
</evidence>
<name>A0A3R6Z002_9STRA</name>
<dbReference type="InterPro" id="IPR011893">
    <property type="entry name" value="Selenoprotein_Rdx-typ"/>
</dbReference>
<reference evidence="4 5" key="1">
    <citation type="submission" date="2018-08" db="EMBL/GenBank/DDBJ databases">
        <title>Aphanomyces genome sequencing and annotation.</title>
        <authorList>
            <person name="Minardi D."/>
            <person name="Oidtmann B."/>
            <person name="Van Der Giezen M."/>
            <person name="Studholme D.J."/>
        </authorList>
    </citation>
    <scope>NUCLEOTIDE SEQUENCE [LARGE SCALE GENOMIC DNA]</scope>
    <source>
        <strain evidence="4 5">NJM0002</strain>
    </source>
</reference>
<dbReference type="AlphaFoldDB" id="A0A3R6Z002"/>
<keyword evidence="1 3" id="KW-0732">Signal</keyword>
<evidence type="ECO:0000313" key="5">
    <source>
        <dbReference type="Proteomes" id="UP000285060"/>
    </source>
</evidence>
<dbReference type="Gene3D" id="3.40.30.10">
    <property type="entry name" value="Glutaredoxin"/>
    <property type="match status" value="1"/>
</dbReference>
<dbReference type="PANTHER" id="PTHR13544:SF0">
    <property type="entry name" value="THIOREDOXIN REDUCTASE-LIKE SELENOPROTEIN T"/>
    <property type="match status" value="1"/>
</dbReference>
<keyword evidence="2" id="KW-0676">Redox-active center</keyword>
<dbReference type="GO" id="GO:0004791">
    <property type="term" value="F:thioredoxin-disulfide reductase (NADPH) activity"/>
    <property type="evidence" value="ECO:0007669"/>
    <property type="project" value="TreeGrafter"/>
</dbReference>
<dbReference type="Proteomes" id="UP000285060">
    <property type="component" value="Unassembled WGS sequence"/>
</dbReference>
<organism evidence="4 5">
    <name type="scientific">Aphanomyces invadans</name>
    <dbReference type="NCBI Taxonomy" id="157072"/>
    <lineage>
        <taxon>Eukaryota</taxon>
        <taxon>Sar</taxon>
        <taxon>Stramenopiles</taxon>
        <taxon>Oomycota</taxon>
        <taxon>Saprolegniomycetes</taxon>
        <taxon>Saprolegniales</taxon>
        <taxon>Verrucalvaceae</taxon>
        <taxon>Aphanomyces</taxon>
    </lineage>
</organism>
<proteinExistence type="predicted"/>
<accession>A0A3R6Z002</accession>
<dbReference type="EMBL" id="QUSY01001061">
    <property type="protein sequence ID" value="RHY26201.1"/>
    <property type="molecule type" value="Genomic_DNA"/>
</dbReference>
<evidence type="ECO:0000256" key="2">
    <source>
        <dbReference type="ARBA" id="ARBA00023284"/>
    </source>
</evidence>
<evidence type="ECO:0000313" key="4">
    <source>
        <dbReference type="EMBL" id="RHY26201.1"/>
    </source>
</evidence>
<keyword evidence="5" id="KW-1185">Reference proteome</keyword>
<dbReference type="GO" id="GO:0045454">
    <property type="term" value="P:cell redox homeostasis"/>
    <property type="evidence" value="ECO:0007669"/>
    <property type="project" value="TreeGrafter"/>
</dbReference>
<sequence length="184" mass="20612">MSRLVRWLLMLALLVLVTTSTAKQLQEKKQKKVTSFVDDKHLETNYPHLIGRVEGAYHLAPVWKQNVAACIGYIQMAGFALLLFGEHILSALSLPADFYLFTQMRENKFVAFGVLMVLGSVSQSMLTTGAFEVFYNGTLRPAIVHNLTSSVAVDELIFSKIQANRWPSMQELVQLLSAKGLSRH</sequence>
<protein>
    <recommendedName>
        <fullName evidence="6">ABC transmembrane type-1 domain-containing protein</fullName>
    </recommendedName>
</protein>
<dbReference type="VEuPathDB" id="FungiDB:H310_05343"/>
<evidence type="ECO:0000256" key="3">
    <source>
        <dbReference type="SAM" id="SignalP"/>
    </source>
</evidence>
<dbReference type="Pfam" id="PF10262">
    <property type="entry name" value="Rdx"/>
    <property type="match status" value="1"/>
</dbReference>
<dbReference type="InterPro" id="IPR019389">
    <property type="entry name" value="Selenoprotein_T"/>
</dbReference>
<dbReference type="PANTHER" id="PTHR13544">
    <property type="entry name" value="SELENOPROTEIN T"/>
    <property type="match status" value="1"/>
</dbReference>
<gene>
    <name evidence="4" type="ORF">DYB32_007811</name>
</gene>
<dbReference type="GO" id="GO:0005789">
    <property type="term" value="C:endoplasmic reticulum membrane"/>
    <property type="evidence" value="ECO:0007669"/>
    <property type="project" value="TreeGrafter"/>
</dbReference>